<evidence type="ECO:0000259" key="9">
    <source>
        <dbReference type="PROSITE" id="PS50075"/>
    </source>
</evidence>
<dbReference type="InterPro" id="IPR009081">
    <property type="entry name" value="PP-bd_ACP"/>
</dbReference>
<dbReference type="PROSITE" id="PS00012">
    <property type="entry name" value="PHOSPHOPANTETHEINE"/>
    <property type="match status" value="1"/>
</dbReference>
<evidence type="ECO:0000313" key="12">
    <source>
        <dbReference type="Proteomes" id="UP000189670"/>
    </source>
</evidence>
<dbReference type="Gene3D" id="3.40.50.12780">
    <property type="entry name" value="N-terminal domain of ligase-like"/>
    <property type="match status" value="1"/>
</dbReference>
<dbReference type="InterPro" id="IPR014030">
    <property type="entry name" value="Ketoacyl_synth_N"/>
</dbReference>
<dbReference type="InterPro" id="IPR054514">
    <property type="entry name" value="RhiE-like_linker"/>
</dbReference>
<dbReference type="Gene3D" id="3.30.300.30">
    <property type="match status" value="1"/>
</dbReference>
<keyword evidence="6" id="KW-0808">Transferase</keyword>
<comment type="pathway">
    <text evidence="2">Antibiotic biosynthesis.</text>
</comment>
<dbReference type="InterPro" id="IPR014031">
    <property type="entry name" value="Ketoacyl_synth_C"/>
</dbReference>
<dbReference type="GO" id="GO:0005737">
    <property type="term" value="C:cytoplasm"/>
    <property type="evidence" value="ECO:0007669"/>
    <property type="project" value="UniProtKB-SubCell"/>
</dbReference>
<reference evidence="12" key="1">
    <citation type="submission" date="2012-11" db="EMBL/GenBank/DDBJ databases">
        <authorList>
            <person name="Lucero-Rivera Y.E."/>
            <person name="Tovar-Ramirez D."/>
        </authorList>
    </citation>
    <scope>NUCLEOTIDE SEQUENCE [LARGE SCALE GENOMIC DNA]</scope>
    <source>
        <strain evidence="12">Araruama</strain>
    </source>
</reference>
<dbReference type="FunFam" id="3.40.50.980:FF:000001">
    <property type="entry name" value="Non-ribosomal peptide synthetase"/>
    <property type="match status" value="1"/>
</dbReference>
<dbReference type="GO" id="GO:0005886">
    <property type="term" value="C:plasma membrane"/>
    <property type="evidence" value="ECO:0007669"/>
    <property type="project" value="TreeGrafter"/>
</dbReference>
<evidence type="ECO:0000256" key="2">
    <source>
        <dbReference type="ARBA" id="ARBA00004792"/>
    </source>
</evidence>
<dbReference type="GO" id="GO:0006633">
    <property type="term" value="P:fatty acid biosynthetic process"/>
    <property type="evidence" value="ECO:0007669"/>
    <property type="project" value="TreeGrafter"/>
</dbReference>
<dbReference type="InterPro" id="IPR020841">
    <property type="entry name" value="PKS_Beta-ketoAc_synthase_dom"/>
</dbReference>
<evidence type="ECO:0000256" key="7">
    <source>
        <dbReference type="ARBA" id="ARBA00022737"/>
    </source>
</evidence>
<keyword evidence="7" id="KW-0677">Repeat</keyword>
<dbReference type="PANTHER" id="PTHR43775:SF37">
    <property type="entry name" value="SI:DKEY-61P9.11"/>
    <property type="match status" value="1"/>
</dbReference>
<dbReference type="NCBIfam" id="TIGR01733">
    <property type="entry name" value="AA-adenyl-dom"/>
    <property type="match status" value="1"/>
</dbReference>
<dbReference type="CDD" id="cd05930">
    <property type="entry name" value="A_NRPS"/>
    <property type="match status" value="1"/>
</dbReference>
<evidence type="ECO:0000256" key="6">
    <source>
        <dbReference type="ARBA" id="ARBA00022679"/>
    </source>
</evidence>
<evidence type="ECO:0000259" key="10">
    <source>
        <dbReference type="PROSITE" id="PS52004"/>
    </source>
</evidence>
<dbReference type="Gene3D" id="1.10.1200.10">
    <property type="entry name" value="ACP-like"/>
    <property type="match status" value="1"/>
</dbReference>
<dbReference type="Pfam" id="PF00109">
    <property type="entry name" value="ketoacyl-synt"/>
    <property type="match status" value="1"/>
</dbReference>
<dbReference type="SUPFAM" id="SSF56801">
    <property type="entry name" value="Acetyl-CoA synthetase-like"/>
    <property type="match status" value="1"/>
</dbReference>
<evidence type="ECO:0000256" key="3">
    <source>
        <dbReference type="ARBA" id="ARBA00022450"/>
    </source>
</evidence>
<dbReference type="InterPro" id="IPR020806">
    <property type="entry name" value="PKS_PP-bd"/>
</dbReference>
<dbReference type="InterPro" id="IPR010071">
    <property type="entry name" value="AA_adenyl_dom"/>
</dbReference>
<dbReference type="InterPro" id="IPR036736">
    <property type="entry name" value="ACP-like_sf"/>
</dbReference>
<comment type="subcellular location">
    <subcellularLocation>
        <location evidence="1">Cytoplasm</location>
    </subcellularLocation>
</comment>
<dbReference type="SMART" id="SM00823">
    <property type="entry name" value="PKS_PP"/>
    <property type="match status" value="1"/>
</dbReference>
<gene>
    <name evidence="11" type="ORF">OMM_03945</name>
</gene>
<dbReference type="EMBL" id="ATBP01000647">
    <property type="protein sequence ID" value="ETR69421.1"/>
    <property type="molecule type" value="Genomic_DNA"/>
</dbReference>
<evidence type="ECO:0000256" key="4">
    <source>
        <dbReference type="ARBA" id="ARBA00022490"/>
    </source>
</evidence>
<dbReference type="Gene3D" id="3.30.70.3290">
    <property type="match status" value="1"/>
</dbReference>
<keyword evidence="5" id="KW-0597">Phosphoprotein</keyword>
<dbReference type="InterPro" id="IPR016039">
    <property type="entry name" value="Thiolase-like"/>
</dbReference>
<sequence>MEQSNKSLQQYLAQIEDIFSDTATITPENYCLHTWLTARSEQIPNAIAVVDRDHRITYRELNHQANRIAEHLLKLGVLPDTLVGMSISPSLEMVIAIFGILKAGGAFLPLDPAYPEERLSTMINDSNVSIVVTRNAEPSNLPDGSYQTVNIDDPALSQMLETNPDVSVLPSNLACCLYTSGSTGLPKGVLIEHHAIVSNAFTMKRLYHLTPNDRVLLFATMNYVAALEQLFMPLIIGARVVLREPELWNAVSFPAKVRSYGLTCMEMLPDYWHTLLSAWKDKPELVKKLPLRMVILSGDAVRPETLELWRQTPLSSIRLLNVYGMTETPVSAMLFDIPKDVDFQRVPIGLPAPGRTVRILDDKLQPVPDGEEGNLFIGGSGLARGYLNRPELTEEKFIRDPFSSEPNLNRLYKTGDRVRMLPNGIIEYICRIDRQEQIRGYRVELDEVELTLKNNSTVKDAVVITYGTGVNKKLLAYVVLKESKHGASNGNLSLYREYMTKKLLNHMIPDRFILLERIPLTPNGKIDRLNLPIPDESVLSEAENKNVQVDEKKLSKRHFSDQLKTMNRIYAIKTLNAKIADEIKKIIGIDSIEKIDTKLGFYEIGLNSLNVIELTNRIQNLIEIPLSSTIIFDHPSLNDLTEYLVKNILKIQDVGTGDAVKEKHQIDDHPPLTLVGSPVMMKPEMQKSKIEIEKETDSDLIAVIGMGCRFPKAPELESFWKLLREGVDAMIEMPSTRWNINDYYHSDPDVPGKMYLRHGAFIDDVDAFDAQFFGISPREAKSMDPRHRILLEVAWQALENASQPSEKFRESRTGVFIGLDEVVNEYVTAGLDRMNFDPYMSIGNGIGFLPGRLSYKFGFQGPSMGINTTCSSSLVAVHTACKNLKNGECDMALAGGVHLMLYPEQIIQLCKMKALSPNGRSKAFDATADGYAIGEGCGIVVLKRLSDAKADEDRILSVIRGSAVNHDGPSAGFTVPNGTAQESLLHQAIKDAGVKPSDIQYVETHGTGTVLGDPIELHALAEVMGKDRINPLSVGSVKTNIGHLEEAAGIAGLIKVILSFQKGFIPPHLHFKDPNPHILWDDYSLTVPTKLTPWTEGMKKRAGVSSFGMSGTNAHVIVEEIKNFATINDESLPPPFIAVLSAKNNERLKEYAQRLVDYLNVSEKNHTLPLPADIAYTLQTGRSAMSERLALIISDVDELKNKLTQYAHGNKNIERLWQRHVNDEKISSKSFFREKAEKRLLIM</sequence>
<dbReference type="InterPro" id="IPR045851">
    <property type="entry name" value="AMP-bd_C_sf"/>
</dbReference>
<evidence type="ECO:0000313" key="11">
    <source>
        <dbReference type="EMBL" id="ETR69421.1"/>
    </source>
</evidence>
<dbReference type="InterPro" id="IPR042099">
    <property type="entry name" value="ANL_N_sf"/>
</dbReference>
<evidence type="ECO:0000256" key="1">
    <source>
        <dbReference type="ARBA" id="ARBA00004496"/>
    </source>
</evidence>
<feature type="domain" description="Ketosynthase family 3 (KS3)" evidence="10">
    <location>
        <begin position="698"/>
        <end position="1120"/>
    </location>
</feature>
<protein>
    <submittedName>
        <fullName evidence="11">Uncharacterized protein</fullName>
    </submittedName>
</protein>
<organism evidence="11 12">
    <name type="scientific">Candidatus Magnetoglobus multicellularis str. Araruama</name>
    <dbReference type="NCBI Taxonomy" id="890399"/>
    <lineage>
        <taxon>Bacteria</taxon>
        <taxon>Pseudomonadati</taxon>
        <taxon>Thermodesulfobacteriota</taxon>
        <taxon>Desulfobacteria</taxon>
        <taxon>Desulfobacterales</taxon>
        <taxon>Desulfobacteraceae</taxon>
        <taxon>Candidatus Magnetoglobus</taxon>
    </lineage>
</organism>
<dbReference type="PANTHER" id="PTHR43775">
    <property type="entry name" value="FATTY ACID SYNTHASE"/>
    <property type="match status" value="1"/>
</dbReference>
<dbReference type="SUPFAM" id="SSF47336">
    <property type="entry name" value="ACP-like"/>
    <property type="match status" value="1"/>
</dbReference>
<name>A0A1V1P3P3_9BACT</name>
<feature type="domain" description="Carrier" evidence="9">
    <location>
        <begin position="573"/>
        <end position="648"/>
    </location>
</feature>
<dbReference type="GO" id="GO:0031177">
    <property type="term" value="F:phosphopantetheine binding"/>
    <property type="evidence" value="ECO:0007669"/>
    <property type="project" value="InterPro"/>
</dbReference>
<accession>A0A1V1P3P3</accession>
<dbReference type="InterPro" id="IPR050091">
    <property type="entry name" value="PKS_NRPS_Biosynth_Enz"/>
</dbReference>
<comment type="function">
    <text evidence="8">Involved in production of the polyketide antibiotic thailandamide.</text>
</comment>
<dbReference type="InterPro" id="IPR006162">
    <property type="entry name" value="Ppantetheine_attach_site"/>
</dbReference>
<keyword evidence="3" id="KW-0596">Phosphopantetheine</keyword>
<keyword evidence="4" id="KW-0963">Cytoplasm</keyword>
<proteinExistence type="predicted"/>
<dbReference type="FunFam" id="3.40.47.10:FF:000019">
    <property type="entry name" value="Polyketide synthase type I"/>
    <property type="match status" value="1"/>
</dbReference>
<dbReference type="CDD" id="cd00833">
    <property type="entry name" value="PKS"/>
    <property type="match status" value="1"/>
</dbReference>
<dbReference type="PROSITE" id="PS50075">
    <property type="entry name" value="CARRIER"/>
    <property type="match status" value="1"/>
</dbReference>
<dbReference type="SUPFAM" id="SSF53901">
    <property type="entry name" value="Thiolase-like"/>
    <property type="match status" value="1"/>
</dbReference>
<dbReference type="Pfam" id="PF02801">
    <property type="entry name" value="Ketoacyl-synt_C"/>
    <property type="match status" value="1"/>
</dbReference>
<evidence type="ECO:0000256" key="8">
    <source>
        <dbReference type="ARBA" id="ARBA00054155"/>
    </source>
</evidence>
<dbReference type="Pfam" id="PF22336">
    <property type="entry name" value="RhiE-like_linker"/>
    <property type="match status" value="1"/>
</dbReference>
<dbReference type="Pfam" id="PF00550">
    <property type="entry name" value="PP-binding"/>
    <property type="match status" value="1"/>
</dbReference>
<dbReference type="GO" id="GO:0004312">
    <property type="term" value="F:fatty acid synthase activity"/>
    <property type="evidence" value="ECO:0007669"/>
    <property type="project" value="TreeGrafter"/>
</dbReference>
<dbReference type="SMART" id="SM00825">
    <property type="entry name" value="PKS_KS"/>
    <property type="match status" value="1"/>
</dbReference>
<dbReference type="PROSITE" id="PS52004">
    <property type="entry name" value="KS3_2"/>
    <property type="match status" value="1"/>
</dbReference>
<dbReference type="FunFam" id="3.40.50.12780:FF:000012">
    <property type="entry name" value="Non-ribosomal peptide synthetase"/>
    <property type="match status" value="1"/>
</dbReference>
<dbReference type="InterPro" id="IPR000873">
    <property type="entry name" value="AMP-dep_synth/lig_dom"/>
</dbReference>
<dbReference type="Proteomes" id="UP000189670">
    <property type="component" value="Unassembled WGS sequence"/>
</dbReference>
<dbReference type="AlphaFoldDB" id="A0A1V1P3P3"/>
<dbReference type="Pfam" id="PF00501">
    <property type="entry name" value="AMP-binding"/>
    <property type="match status" value="1"/>
</dbReference>
<comment type="caution">
    <text evidence="11">The sequence shown here is derived from an EMBL/GenBank/DDBJ whole genome shotgun (WGS) entry which is preliminary data.</text>
</comment>
<dbReference type="Gene3D" id="3.40.47.10">
    <property type="match status" value="1"/>
</dbReference>
<dbReference type="GO" id="GO:0071770">
    <property type="term" value="P:DIM/DIP cell wall layer assembly"/>
    <property type="evidence" value="ECO:0007669"/>
    <property type="project" value="TreeGrafter"/>
</dbReference>
<evidence type="ECO:0000256" key="5">
    <source>
        <dbReference type="ARBA" id="ARBA00022553"/>
    </source>
</evidence>